<keyword evidence="2" id="KW-0560">Oxidoreductase</keyword>
<organism evidence="2 3">
    <name type="scientific">Azoarcus taiwanensis</name>
    <dbReference type="NCBI Taxonomy" id="666964"/>
    <lineage>
        <taxon>Bacteria</taxon>
        <taxon>Pseudomonadati</taxon>
        <taxon>Pseudomonadota</taxon>
        <taxon>Betaproteobacteria</taxon>
        <taxon>Rhodocyclales</taxon>
        <taxon>Zoogloeaceae</taxon>
        <taxon>Azoarcus</taxon>
    </lineage>
</organism>
<evidence type="ECO:0000313" key="2">
    <source>
        <dbReference type="EMBL" id="NMG01694.1"/>
    </source>
</evidence>
<dbReference type="GO" id="GO:0004497">
    <property type="term" value="F:monooxygenase activity"/>
    <property type="evidence" value="ECO:0007669"/>
    <property type="project" value="UniProtKB-KW"/>
</dbReference>
<comment type="caution">
    <text evidence="2">The sequence shown here is derived from an EMBL/GenBank/DDBJ whole genome shotgun (WGS) entry which is preliminary data.</text>
</comment>
<name>A0A972F8A9_9RHOO</name>
<evidence type="ECO:0000313" key="3">
    <source>
        <dbReference type="Proteomes" id="UP000599523"/>
    </source>
</evidence>
<sequence length="105" mass="11772">MSEIADTPEPPYYAVIFSNLRTPGDEGYAAMAERMVALASAQPGFLGMESVRDGLGITVSYWQSLEAIASWKKHAEHQVAQQLGRAQWYSSFRVRVARVEREYGM</sequence>
<protein>
    <submittedName>
        <fullName evidence="2">Antibiotic biosynthesis monooxygenase</fullName>
    </submittedName>
</protein>
<dbReference type="InterPro" id="IPR052936">
    <property type="entry name" value="Jasmonate_Hydroxylase-like"/>
</dbReference>
<dbReference type="SUPFAM" id="SSF54909">
    <property type="entry name" value="Dimeric alpha+beta barrel"/>
    <property type="match status" value="1"/>
</dbReference>
<keyword evidence="2" id="KW-0503">Monooxygenase</keyword>
<proteinExistence type="predicted"/>
<keyword evidence="3" id="KW-1185">Reference proteome</keyword>
<dbReference type="Gene3D" id="3.30.70.100">
    <property type="match status" value="1"/>
</dbReference>
<dbReference type="PANTHER" id="PTHR37811">
    <property type="entry name" value="BLL5343 PROTEIN"/>
    <property type="match status" value="1"/>
</dbReference>
<dbReference type="Pfam" id="PF03992">
    <property type="entry name" value="ABM"/>
    <property type="match status" value="1"/>
</dbReference>
<dbReference type="Proteomes" id="UP000599523">
    <property type="component" value="Unassembled WGS sequence"/>
</dbReference>
<dbReference type="AlphaFoldDB" id="A0A972F8A9"/>
<dbReference type="InterPro" id="IPR011008">
    <property type="entry name" value="Dimeric_a/b-barrel"/>
</dbReference>
<reference evidence="2" key="1">
    <citation type="submission" date="2019-12" db="EMBL/GenBank/DDBJ databases">
        <title>Comparative genomics gives insights into the taxonomy of the Azoarcus-Aromatoleum group and reveals separate origins of nif in the plant-associated Azoarcus and non-plant-associated Aromatoleum sub-groups.</title>
        <authorList>
            <person name="Lafos M."/>
            <person name="Maluk M."/>
            <person name="Batista M."/>
            <person name="Junghare M."/>
            <person name="Carmona M."/>
            <person name="Faoro H."/>
            <person name="Cruz L.M."/>
            <person name="Battistoni F."/>
            <person name="De Souza E."/>
            <person name="Pedrosa F."/>
            <person name="Chen W.-M."/>
            <person name="Poole P.S."/>
            <person name="Dixon R.A."/>
            <person name="James E.K."/>
        </authorList>
    </citation>
    <scope>NUCLEOTIDE SEQUENCE</scope>
    <source>
        <strain evidence="2">NSC3</strain>
    </source>
</reference>
<dbReference type="RefSeq" id="WP_168986484.1">
    <property type="nucleotide sequence ID" value="NZ_CAWPHM010000286.1"/>
</dbReference>
<feature type="domain" description="ABM" evidence="1">
    <location>
        <begin position="12"/>
        <end position="82"/>
    </location>
</feature>
<gene>
    <name evidence="2" type="ORF">GPA21_01715</name>
</gene>
<dbReference type="EMBL" id="WTVM01000005">
    <property type="protein sequence ID" value="NMG01694.1"/>
    <property type="molecule type" value="Genomic_DNA"/>
</dbReference>
<evidence type="ECO:0000259" key="1">
    <source>
        <dbReference type="Pfam" id="PF03992"/>
    </source>
</evidence>
<dbReference type="InterPro" id="IPR007138">
    <property type="entry name" value="ABM_dom"/>
</dbReference>
<accession>A0A972F8A9</accession>
<dbReference type="PANTHER" id="PTHR37811:SF2">
    <property type="entry name" value="ABM DOMAIN-CONTAINING PROTEIN"/>
    <property type="match status" value="1"/>
</dbReference>